<name>A0ABP0FBZ0_CLALP</name>
<reference evidence="2 3" key="1">
    <citation type="submission" date="2024-02" db="EMBL/GenBank/DDBJ databases">
        <authorList>
            <person name="Daric V."/>
            <person name="Darras S."/>
        </authorList>
    </citation>
    <scope>NUCLEOTIDE SEQUENCE [LARGE SCALE GENOMIC DNA]</scope>
</reference>
<dbReference type="InterPro" id="IPR020904">
    <property type="entry name" value="Sc_DH/Rdtase_CS"/>
</dbReference>
<dbReference type="PRINTS" id="PR00080">
    <property type="entry name" value="SDRFAMILY"/>
</dbReference>
<dbReference type="InterPro" id="IPR002347">
    <property type="entry name" value="SDR_fam"/>
</dbReference>
<dbReference type="PANTHER" id="PTHR43975">
    <property type="entry name" value="ZGC:101858"/>
    <property type="match status" value="1"/>
</dbReference>
<evidence type="ECO:0000313" key="3">
    <source>
        <dbReference type="Proteomes" id="UP001642483"/>
    </source>
</evidence>
<dbReference type="Pfam" id="PF13561">
    <property type="entry name" value="adh_short_C2"/>
    <property type="match status" value="1"/>
</dbReference>
<dbReference type="PRINTS" id="PR00081">
    <property type="entry name" value="GDHRDH"/>
</dbReference>
<evidence type="ECO:0000313" key="2">
    <source>
        <dbReference type="EMBL" id="CAK8675975.1"/>
    </source>
</evidence>
<gene>
    <name evidence="2" type="ORF">CVLEPA_LOCUS5489</name>
</gene>
<protein>
    <submittedName>
        <fullName evidence="2">Uncharacterized protein</fullName>
    </submittedName>
</protein>
<dbReference type="InterPro" id="IPR036291">
    <property type="entry name" value="NAD(P)-bd_dom_sf"/>
</dbReference>
<evidence type="ECO:0000256" key="1">
    <source>
        <dbReference type="ARBA" id="ARBA00023002"/>
    </source>
</evidence>
<sequence length="276" mass="29925">MPKMNEFDSKVVLITGASSGIGAQVAKRFAKEGARLSICGRNEERLTKVAQECKNLGAKQVLHVVADLQKKEDIEMIIEKTGTEYDAIDVLVNNAAIAKIGGVVDTTWETFNNTVEVDIRAPVFVTQLAVPYLEKSKGNIINISSIASDMPWTVAVVYGMCKAGLDHFTKTAALELSKKAIRVNSVSPGHCDTMIARYVNLSEEVLTQFYENIRLRNILEQKHLTTDHIADSVLFLASDSASMITGACLKVDGGSFLLGPTPPADLPMQVVSAPQT</sequence>
<dbReference type="Proteomes" id="UP001642483">
    <property type="component" value="Unassembled WGS sequence"/>
</dbReference>
<keyword evidence="3" id="KW-1185">Reference proteome</keyword>
<dbReference type="EMBL" id="CAWYQH010000024">
    <property type="protein sequence ID" value="CAK8675975.1"/>
    <property type="molecule type" value="Genomic_DNA"/>
</dbReference>
<dbReference type="SUPFAM" id="SSF51735">
    <property type="entry name" value="NAD(P)-binding Rossmann-fold domains"/>
    <property type="match status" value="1"/>
</dbReference>
<organism evidence="2 3">
    <name type="scientific">Clavelina lepadiformis</name>
    <name type="common">Light-bulb sea squirt</name>
    <name type="synonym">Ascidia lepadiformis</name>
    <dbReference type="NCBI Taxonomy" id="159417"/>
    <lineage>
        <taxon>Eukaryota</taxon>
        <taxon>Metazoa</taxon>
        <taxon>Chordata</taxon>
        <taxon>Tunicata</taxon>
        <taxon>Ascidiacea</taxon>
        <taxon>Aplousobranchia</taxon>
        <taxon>Clavelinidae</taxon>
        <taxon>Clavelina</taxon>
    </lineage>
</organism>
<keyword evidence="1" id="KW-0560">Oxidoreductase</keyword>
<dbReference type="PROSITE" id="PS00061">
    <property type="entry name" value="ADH_SHORT"/>
    <property type="match status" value="1"/>
</dbReference>
<accession>A0ABP0FBZ0</accession>
<dbReference type="Gene3D" id="3.40.50.720">
    <property type="entry name" value="NAD(P)-binding Rossmann-like Domain"/>
    <property type="match status" value="1"/>
</dbReference>
<dbReference type="PANTHER" id="PTHR43975:SF2">
    <property type="entry name" value="EG:BACR7A4.14 PROTEIN-RELATED"/>
    <property type="match status" value="1"/>
</dbReference>
<proteinExistence type="predicted"/>
<comment type="caution">
    <text evidence="2">The sequence shown here is derived from an EMBL/GenBank/DDBJ whole genome shotgun (WGS) entry which is preliminary data.</text>
</comment>